<dbReference type="EMBL" id="JAAZON010000529">
    <property type="protein sequence ID" value="NMC63801.1"/>
    <property type="molecule type" value="Genomic_DNA"/>
</dbReference>
<organism evidence="2 3">
    <name type="scientific">SAR324 cluster bacterium</name>
    <dbReference type="NCBI Taxonomy" id="2024889"/>
    <lineage>
        <taxon>Bacteria</taxon>
        <taxon>Deltaproteobacteria</taxon>
        <taxon>SAR324 cluster</taxon>
    </lineage>
</organism>
<proteinExistence type="predicted"/>
<accession>A0A7X9FT22</accession>
<sequence>MESEDSEELAKIRKEVLRRKEKLNVLNERKIEIERKLTQFSSRSILMSGNIGKMQAGERYNKMLRNELQQVTKSLDEVQRELINAMKRLEIIEAEETSLQIDELDESSIE</sequence>
<dbReference type="Proteomes" id="UP000524246">
    <property type="component" value="Unassembled WGS sequence"/>
</dbReference>
<name>A0A7X9FT22_9DELT</name>
<evidence type="ECO:0000256" key="1">
    <source>
        <dbReference type="SAM" id="Coils"/>
    </source>
</evidence>
<dbReference type="InterPro" id="IPR053716">
    <property type="entry name" value="Flag_assembly_chemotaxis_eff"/>
</dbReference>
<keyword evidence="1" id="KW-0175">Coiled coil</keyword>
<gene>
    <name evidence="2" type="ORF">GYA55_11615</name>
</gene>
<evidence type="ECO:0000313" key="3">
    <source>
        <dbReference type="Proteomes" id="UP000524246"/>
    </source>
</evidence>
<feature type="coiled-coil region" evidence="1">
    <location>
        <begin position="61"/>
        <end position="95"/>
    </location>
</feature>
<comment type="caution">
    <text evidence="2">The sequence shown here is derived from an EMBL/GenBank/DDBJ whole genome shotgun (WGS) entry which is preliminary data.</text>
</comment>
<protein>
    <submittedName>
        <fullName evidence="2">Uncharacterized protein</fullName>
    </submittedName>
</protein>
<dbReference type="Gene3D" id="1.10.287.1700">
    <property type="match status" value="1"/>
</dbReference>
<dbReference type="AlphaFoldDB" id="A0A7X9FT22"/>
<evidence type="ECO:0000313" key="2">
    <source>
        <dbReference type="EMBL" id="NMC63801.1"/>
    </source>
</evidence>
<reference evidence="2 3" key="1">
    <citation type="journal article" date="2020" name="Biotechnol. Biofuels">
        <title>New insights from the biogas microbiome by comprehensive genome-resolved metagenomics of nearly 1600 species originating from multiple anaerobic digesters.</title>
        <authorList>
            <person name="Campanaro S."/>
            <person name="Treu L."/>
            <person name="Rodriguez-R L.M."/>
            <person name="Kovalovszki A."/>
            <person name="Ziels R.M."/>
            <person name="Maus I."/>
            <person name="Zhu X."/>
            <person name="Kougias P.G."/>
            <person name="Basile A."/>
            <person name="Luo G."/>
            <person name="Schluter A."/>
            <person name="Konstantinidis K.T."/>
            <person name="Angelidaki I."/>
        </authorList>
    </citation>
    <scope>NUCLEOTIDE SEQUENCE [LARGE SCALE GENOMIC DNA]</scope>
    <source>
        <strain evidence="2">AS27yjCOA_65</strain>
    </source>
</reference>